<keyword evidence="1 4" id="KW-0403">Intermediate filament</keyword>
<feature type="domain" description="IF rod" evidence="6">
    <location>
        <begin position="145"/>
        <end position="456"/>
    </location>
</feature>
<dbReference type="GO" id="GO:0031424">
    <property type="term" value="P:keratinization"/>
    <property type="evidence" value="ECO:0007669"/>
    <property type="project" value="TreeGrafter"/>
</dbReference>
<evidence type="ECO:0000256" key="5">
    <source>
        <dbReference type="SAM" id="Coils"/>
    </source>
</evidence>
<dbReference type="Gene3D" id="1.20.5.1160">
    <property type="entry name" value="Vasodilator-stimulated phosphoprotein"/>
    <property type="match status" value="1"/>
</dbReference>
<keyword evidence="2 5" id="KW-0175">Coiled coil</keyword>
<protein>
    <submittedName>
        <fullName evidence="7">Keratin, type II cytoskeletal cochleal-like</fullName>
    </submittedName>
</protein>
<dbReference type="InterPro" id="IPR039008">
    <property type="entry name" value="IF_rod_dom"/>
</dbReference>
<keyword evidence="8" id="KW-1185">Reference proteome</keyword>
<dbReference type="FunFam" id="1.20.5.1160:FF:000001">
    <property type="entry name" value="Keratin type II"/>
    <property type="match status" value="1"/>
</dbReference>
<name>A0AAD1VNS6_PELCU</name>
<dbReference type="InterPro" id="IPR018039">
    <property type="entry name" value="IF_conserved"/>
</dbReference>
<evidence type="ECO:0000256" key="2">
    <source>
        <dbReference type="ARBA" id="ARBA00023054"/>
    </source>
</evidence>
<dbReference type="GO" id="GO:0005615">
    <property type="term" value="C:extracellular space"/>
    <property type="evidence" value="ECO:0007669"/>
    <property type="project" value="TreeGrafter"/>
</dbReference>
<dbReference type="FunFam" id="1.20.5.500:FF:000001">
    <property type="entry name" value="Type II keratin 23"/>
    <property type="match status" value="1"/>
</dbReference>
<evidence type="ECO:0000259" key="6">
    <source>
        <dbReference type="PROSITE" id="PS51842"/>
    </source>
</evidence>
<dbReference type="GO" id="GO:0045095">
    <property type="term" value="C:keratin filament"/>
    <property type="evidence" value="ECO:0007669"/>
    <property type="project" value="InterPro"/>
</dbReference>
<dbReference type="AlphaFoldDB" id="A0AAD1VNS6"/>
<comment type="similarity">
    <text evidence="3 4">Belongs to the intermediate filament family.</text>
</comment>
<evidence type="ECO:0000313" key="7">
    <source>
        <dbReference type="EMBL" id="CAH2224853.1"/>
    </source>
</evidence>
<feature type="coiled-coil region" evidence="5">
    <location>
        <begin position="142"/>
        <end position="169"/>
    </location>
</feature>
<dbReference type="PROSITE" id="PS00226">
    <property type="entry name" value="IF_ROD_1"/>
    <property type="match status" value="1"/>
</dbReference>
<dbReference type="Pfam" id="PF00038">
    <property type="entry name" value="Filament"/>
    <property type="match status" value="1"/>
</dbReference>
<dbReference type="Pfam" id="PF16208">
    <property type="entry name" value="Keratin_2_head"/>
    <property type="match status" value="1"/>
</dbReference>
<dbReference type="InterPro" id="IPR003054">
    <property type="entry name" value="Keratin_II"/>
</dbReference>
<dbReference type="GO" id="GO:0030280">
    <property type="term" value="F:structural constituent of skin epidermis"/>
    <property type="evidence" value="ECO:0007669"/>
    <property type="project" value="TreeGrafter"/>
</dbReference>
<dbReference type="InterPro" id="IPR032444">
    <property type="entry name" value="Keratin_2_head"/>
</dbReference>
<evidence type="ECO:0000256" key="3">
    <source>
        <dbReference type="ARBA" id="ARBA00061646"/>
    </source>
</evidence>
<gene>
    <name evidence="7" type="ORF">PECUL_23A049753</name>
</gene>
<dbReference type="SMART" id="SM01391">
    <property type="entry name" value="Filament"/>
    <property type="match status" value="1"/>
</dbReference>
<evidence type="ECO:0000256" key="1">
    <source>
        <dbReference type="ARBA" id="ARBA00022754"/>
    </source>
</evidence>
<organism evidence="7 8">
    <name type="scientific">Pelobates cultripes</name>
    <name type="common">Western spadefoot toad</name>
    <dbReference type="NCBI Taxonomy" id="61616"/>
    <lineage>
        <taxon>Eukaryota</taxon>
        <taxon>Metazoa</taxon>
        <taxon>Chordata</taxon>
        <taxon>Craniata</taxon>
        <taxon>Vertebrata</taxon>
        <taxon>Euteleostomi</taxon>
        <taxon>Amphibia</taxon>
        <taxon>Batrachia</taxon>
        <taxon>Anura</taxon>
        <taxon>Pelobatoidea</taxon>
        <taxon>Pelobatidae</taxon>
        <taxon>Pelobates</taxon>
    </lineage>
</organism>
<dbReference type="SUPFAM" id="SSF64593">
    <property type="entry name" value="Intermediate filament protein, coiled coil region"/>
    <property type="match status" value="3"/>
</dbReference>
<reference evidence="7" key="1">
    <citation type="submission" date="2022-03" db="EMBL/GenBank/DDBJ databases">
        <authorList>
            <person name="Alioto T."/>
            <person name="Alioto T."/>
            <person name="Gomez Garrido J."/>
        </authorList>
    </citation>
    <scope>NUCLEOTIDE SEQUENCE</scope>
</reference>
<evidence type="ECO:0000313" key="8">
    <source>
        <dbReference type="Proteomes" id="UP001295444"/>
    </source>
</evidence>
<dbReference type="PANTHER" id="PTHR45616:SF60">
    <property type="entry name" value="KERATIN 59"/>
    <property type="match status" value="1"/>
</dbReference>
<dbReference type="PRINTS" id="PR01276">
    <property type="entry name" value="TYPE2KERATIN"/>
</dbReference>
<dbReference type="Gene3D" id="1.20.5.170">
    <property type="match status" value="1"/>
</dbReference>
<dbReference type="FunFam" id="1.20.5.170:FF:000004">
    <property type="entry name" value="Keratin, type II cytoskeletal 5"/>
    <property type="match status" value="1"/>
</dbReference>
<dbReference type="Gene3D" id="1.20.5.500">
    <property type="entry name" value="Single helix bin"/>
    <property type="match status" value="1"/>
</dbReference>
<proteinExistence type="inferred from homology"/>
<dbReference type="Proteomes" id="UP001295444">
    <property type="component" value="Chromosome 01"/>
</dbReference>
<sequence length="555" mass="60503">MPHHSIRSSCGYRNFSSSSACLPKNVSRYSVSSVSSRRGGSCGAQLLPNFSSRSAYNVGVGGAQRMSFGSCQAGMSGYGYGGSSSGCGFGSGIGSGAGFSLGFAGFGPGGAFAHGSITPVTVNQSLLTPLKLDVDPDVQRLKKEEKEQIKTLNNKFASFIDKVRFLEQQNKILETKWCFLQEQKTAKFNFEPLFEAYLCNLRRQLDFLGSEKARLEGERKTMEDFVDEFKRKYEEEIHKRTAAENEFVALKKDVDAAFLKKTELQSKVDCLSDEIAFLRSLYEMEICQLQSQISDTSVTVTMDNNRDLNLDGIIADVKAEYEDIAKKSRAEAECWYQSKYEELKVTAGKHGEDLRCTKNEIADMNRLINRLKGEIENARAQRNKLEAAISEAEDRGEMAVKDAKNKLSELEDALQKAKQDMACQLREYQELMNVKLALDIEIATYRKLLEGEECRLTGEGSDSVKISVVTSTCGGTYSSGGSIGGGGSYCTGGSIGGGTYLDGGICSSTGGTKLSSGSGFSTSAGHTSRGNYSCSGLDTPLEAAHVPKRKIHFQK</sequence>
<dbReference type="PANTHER" id="PTHR45616">
    <property type="entry name" value="GATA-TYPE DOMAIN-CONTAINING PROTEIN"/>
    <property type="match status" value="1"/>
</dbReference>
<dbReference type="EMBL" id="OW240912">
    <property type="protein sequence ID" value="CAH2224853.1"/>
    <property type="molecule type" value="Genomic_DNA"/>
</dbReference>
<evidence type="ECO:0000256" key="4">
    <source>
        <dbReference type="RuleBase" id="RU000685"/>
    </source>
</evidence>
<accession>A0AAD1VNS6</accession>
<feature type="coiled-coil region" evidence="5">
    <location>
        <begin position="354"/>
        <end position="434"/>
    </location>
</feature>
<dbReference type="PROSITE" id="PS51842">
    <property type="entry name" value="IF_ROD_2"/>
    <property type="match status" value="1"/>
</dbReference>
<dbReference type="GO" id="GO:0045109">
    <property type="term" value="P:intermediate filament organization"/>
    <property type="evidence" value="ECO:0007669"/>
    <property type="project" value="TreeGrafter"/>
</dbReference>